<dbReference type="FunFam" id="3.40.30.10:FF:000093">
    <property type="entry name" value="Glutaredoxin 2"/>
    <property type="match status" value="1"/>
</dbReference>
<sequence length="273" mass="29967">MPSQRLVKQFLFLVLAGVVTLLFFTSHLRQTQPPTSRTVGDFYQNTVNALEKGKHGAVVDSRGQRVVETHDHDADGDIDEEDQIVAKAMADRLKAAEQRAKDIANAKAPNKPDPPKHIIGVGSSASGQEKKEIAGKEDKEGKPGSKEITDDPELDAEMDRILKKSPVVIFSKSYCPYSRRAKGVLLEKYLIDPTPFVVELDKHPLGPQIQQRLEVMTGRRTVPNVLINGKSIGGSDDIAELDKKNALVDKIKSLGAKKVSVTERFVEDLPKAG</sequence>
<dbReference type="GO" id="GO:0005796">
    <property type="term" value="C:Golgi lumen"/>
    <property type="evidence" value="ECO:0007669"/>
    <property type="project" value="TreeGrafter"/>
</dbReference>
<dbReference type="Gene3D" id="3.40.30.10">
    <property type="entry name" value="Glutaredoxin"/>
    <property type="match status" value="1"/>
</dbReference>
<evidence type="ECO:0000259" key="3">
    <source>
        <dbReference type="Pfam" id="PF00462"/>
    </source>
</evidence>
<feature type="region of interest" description="Disordered" evidence="2">
    <location>
        <begin position="104"/>
        <end position="155"/>
    </location>
</feature>
<dbReference type="PANTHER" id="PTHR45694">
    <property type="entry name" value="GLUTAREDOXIN 2"/>
    <property type="match status" value="1"/>
</dbReference>
<keyword evidence="5" id="KW-1185">Reference proteome</keyword>
<dbReference type="Pfam" id="PF00462">
    <property type="entry name" value="Glutaredoxin"/>
    <property type="match status" value="1"/>
</dbReference>
<dbReference type="CDD" id="cd03419">
    <property type="entry name" value="GRX_GRXh_1_2_like"/>
    <property type="match status" value="1"/>
</dbReference>
<feature type="compositionally biased region" description="Basic and acidic residues" evidence="2">
    <location>
        <begin position="128"/>
        <end position="149"/>
    </location>
</feature>
<comment type="caution">
    <text evidence="4">The sequence shown here is derived from an EMBL/GenBank/DDBJ whole genome shotgun (WGS) entry which is preliminary data.</text>
</comment>
<reference evidence="4" key="2">
    <citation type="submission" date="2023-06" db="EMBL/GenBank/DDBJ databases">
        <authorList>
            <consortium name="Lawrence Berkeley National Laboratory"/>
            <person name="Haridas S."/>
            <person name="Hensen N."/>
            <person name="Bonometti L."/>
            <person name="Westerberg I."/>
            <person name="Brannstrom I.O."/>
            <person name="Guillou S."/>
            <person name="Cros-Aarteil S."/>
            <person name="Calhoun S."/>
            <person name="Kuo A."/>
            <person name="Mondo S."/>
            <person name="Pangilinan J."/>
            <person name="Riley R."/>
            <person name="LaButti K."/>
            <person name="Andreopoulos B."/>
            <person name="Lipzen A."/>
            <person name="Chen C."/>
            <person name="Yanf M."/>
            <person name="Daum C."/>
            <person name="Ng V."/>
            <person name="Clum A."/>
            <person name="Steindorff A."/>
            <person name="Ohm R."/>
            <person name="Martin F."/>
            <person name="Silar P."/>
            <person name="Natvig D."/>
            <person name="Lalanne C."/>
            <person name="Gautier V."/>
            <person name="Ament-velasquez S.L."/>
            <person name="Kruys A."/>
            <person name="Hutchinson M.I."/>
            <person name="Powell A.J."/>
            <person name="Barry K."/>
            <person name="Miller A.N."/>
            <person name="Grigoriev I.V."/>
            <person name="Debuchy R."/>
            <person name="Gladieux P."/>
            <person name="Thoren M.H."/>
            <person name="Johannesson H."/>
        </authorList>
    </citation>
    <scope>NUCLEOTIDE SEQUENCE</scope>
    <source>
        <strain evidence="4">CBS 232.78</strain>
    </source>
</reference>
<comment type="similarity">
    <text evidence="1">Belongs to the glutaredoxin family. Monothiol subfamily.</text>
</comment>
<dbReference type="EMBL" id="JAULSW010000008">
    <property type="protein sequence ID" value="KAK3372560.1"/>
    <property type="molecule type" value="Genomic_DNA"/>
</dbReference>
<dbReference type="Proteomes" id="UP001285441">
    <property type="component" value="Unassembled WGS sequence"/>
</dbReference>
<protein>
    <submittedName>
        <fullName evidence="4">Thioredoxin-like protein</fullName>
    </submittedName>
</protein>
<dbReference type="GO" id="GO:0005801">
    <property type="term" value="C:cis-Golgi network"/>
    <property type="evidence" value="ECO:0007669"/>
    <property type="project" value="UniProtKB-ARBA"/>
</dbReference>
<evidence type="ECO:0000256" key="2">
    <source>
        <dbReference type="SAM" id="MobiDB-lite"/>
    </source>
</evidence>
<dbReference type="AlphaFoldDB" id="A0AAE0KAR5"/>
<dbReference type="GO" id="GO:0000324">
    <property type="term" value="C:fungal-type vacuole"/>
    <property type="evidence" value="ECO:0007669"/>
    <property type="project" value="TreeGrafter"/>
</dbReference>
<name>A0AAE0KAR5_9PEZI</name>
<organism evidence="4 5">
    <name type="scientific">Podospora didyma</name>
    <dbReference type="NCBI Taxonomy" id="330526"/>
    <lineage>
        <taxon>Eukaryota</taxon>
        <taxon>Fungi</taxon>
        <taxon>Dikarya</taxon>
        <taxon>Ascomycota</taxon>
        <taxon>Pezizomycotina</taxon>
        <taxon>Sordariomycetes</taxon>
        <taxon>Sordariomycetidae</taxon>
        <taxon>Sordariales</taxon>
        <taxon>Podosporaceae</taxon>
        <taxon>Podospora</taxon>
    </lineage>
</organism>
<dbReference type="NCBIfam" id="TIGR02180">
    <property type="entry name" value="GRX_euk"/>
    <property type="match status" value="1"/>
</dbReference>
<reference evidence="4" key="1">
    <citation type="journal article" date="2023" name="Mol. Phylogenet. Evol.">
        <title>Genome-scale phylogeny and comparative genomics of the fungal order Sordariales.</title>
        <authorList>
            <person name="Hensen N."/>
            <person name="Bonometti L."/>
            <person name="Westerberg I."/>
            <person name="Brannstrom I.O."/>
            <person name="Guillou S."/>
            <person name="Cros-Aarteil S."/>
            <person name="Calhoun S."/>
            <person name="Haridas S."/>
            <person name="Kuo A."/>
            <person name="Mondo S."/>
            <person name="Pangilinan J."/>
            <person name="Riley R."/>
            <person name="LaButti K."/>
            <person name="Andreopoulos B."/>
            <person name="Lipzen A."/>
            <person name="Chen C."/>
            <person name="Yan M."/>
            <person name="Daum C."/>
            <person name="Ng V."/>
            <person name="Clum A."/>
            <person name="Steindorff A."/>
            <person name="Ohm R.A."/>
            <person name="Martin F."/>
            <person name="Silar P."/>
            <person name="Natvig D.O."/>
            <person name="Lalanne C."/>
            <person name="Gautier V."/>
            <person name="Ament-Velasquez S.L."/>
            <person name="Kruys A."/>
            <person name="Hutchinson M.I."/>
            <person name="Powell A.J."/>
            <person name="Barry K."/>
            <person name="Miller A.N."/>
            <person name="Grigoriev I.V."/>
            <person name="Debuchy R."/>
            <person name="Gladieux P."/>
            <person name="Hiltunen Thoren M."/>
            <person name="Johannesson H."/>
        </authorList>
    </citation>
    <scope>NUCLEOTIDE SEQUENCE</scope>
    <source>
        <strain evidence="4">CBS 232.78</strain>
    </source>
</reference>
<dbReference type="PRINTS" id="PR00160">
    <property type="entry name" value="GLUTAREDOXIN"/>
</dbReference>
<dbReference type="InterPro" id="IPR011899">
    <property type="entry name" value="Glutaredoxin_euk/vir"/>
</dbReference>
<accession>A0AAE0KAR5</accession>
<proteinExistence type="inferred from homology"/>
<dbReference type="GO" id="GO:0034599">
    <property type="term" value="P:cellular response to oxidative stress"/>
    <property type="evidence" value="ECO:0007669"/>
    <property type="project" value="TreeGrafter"/>
</dbReference>
<evidence type="ECO:0000256" key="1">
    <source>
        <dbReference type="ARBA" id="ARBA00009630"/>
    </source>
</evidence>
<dbReference type="SUPFAM" id="SSF52833">
    <property type="entry name" value="Thioredoxin-like"/>
    <property type="match status" value="1"/>
</dbReference>
<dbReference type="GO" id="GO:0004362">
    <property type="term" value="F:glutathione-disulfide reductase (NADPH) activity"/>
    <property type="evidence" value="ECO:0007669"/>
    <property type="project" value="UniProtKB-ARBA"/>
</dbReference>
<gene>
    <name evidence="4" type="ORF">B0H63DRAFT_301076</name>
</gene>
<feature type="domain" description="Glutaredoxin" evidence="3">
    <location>
        <begin position="167"/>
        <end position="232"/>
    </location>
</feature>
<dbReference type="PROSITE" id="PS51354">
    <property type="entry name" value="GLUTAREDOXIN_2"/>
    <property type="match status" value="1"/>
</dbReference>
<evidence type="ECO:0000313" key="4">
    <source>
        <dbReference type="EMBL" id="KAK3372560.1"/>
    </source>
</evidence>
<dbReference type="InterPro" id="IPR002109">
    <property type="entry name" value="Glutaredoxin"/>
</dbReference>
<dbReference type="PANTHER" id="PTHR45694:SF5">
    <property type="entry name" value="GLUTAREDOXIN 2"/>
    <property type="match status" value="1"/>
</dbReference>
<dbReference type="InterPro" id="IPR014025">
    <property type="entry name" value="Glutaredoxin_subgr"/>
</dbReference>
<evidence type="ECO:0000313" key="5">
    <source>
        <dbReference type="Proteomes" id="UP001285441"/>
    </source>
</evidence>
<dbReference type="InterPro" id="IPR036249">
    <property type="entry name" value="Thioredoxin-like_sf"/>
</dbReference>